<feature type="region of interest" description="Disordered" evidence="1">
    <location>
        <begin position="69"/>
        <end position="92"/>
    </location>
</feature>
<keyword evidence="3" id="KW-1185">Reference proteome</keyword>
<evidence type="ECO:0000313" key="2">
    <source>
        <dbReference type="EMBL" id="WFD43968.1"/>
    </source>
</evidence>
<dbReference type="Proteomes" id="UP001214628">
    <property type="component" value="Chromosome 3"/>
</dbReference>
<dbReference type="EMBL" id="CP118377">
    <property type="protein sequence ID" value="WFD43968.1"/>
    <property type="molecule type" value="Genomic_DNA"/>
</dbReference>
<evidence type="ECO:0000313" key="3">
    <source>
        <dbReference type="Proteomes" id="UP001214628"/>
    </source>
</evidence>
<evidence type="ECO:0000256" key="1">
    <source>
        <dbReference type="SAM" id="MobiDB-lite"/>
    </source>
</evidence>
<protein>
    <submittedName>
        <fullName evidence="2">Uncharacterized protein</fullName>
    </submittedName>
</protein>
<dbReference type="AlphaFoldDB" id="A0AAF0F773"/>
<feature type="compositionally biased region" description="Low complexity" evidence="1">
    <location>
        <begin position="70"/>
        <end position="84"/>
    </location>
</feature>
<sequence length="92" mass="9573">METPPKPSSQRPGAPVGFLSGLGVGALAARLFGPGRQNRTLEPGMNYGTMPNYGPYGATAYYDQFQSDRYGSSTSNAGTTSTSAGYGGTEIR</sequence>
<accession>A0AAF0F773</accession>
<gene>
    <name evidence="2" type="ORF">MPSI1_002633</name>
</gene>
<organism evidence="2 3">
    <name type="scientific">Malassezia psittaci</name>
    <dbReference type="NCBI Taxonomy" id="1821823"/>
    <lineage>
        <taxon>Eukaryota</taxon>
        <taxon>Fungi</taxon>
        <taxon>Dikarya</taxon>
        <taxon>Basidiomycota</taxon>
        <taxon>Ustilaginomycotina</taxon>
        <taxon>Malasseziomycetes</taxon>
        <taxon>Malasseziales</taxon>
        <taxon>Malasseziaceae</taxon>
        <taxon>Malassezia</taxon>
    </lineage>
</organism>
<proteinExistence type="predicted"/>
<name>A0AAF0F773_9BASI</name>
<reference evidence="2" key="1">
    <citation type="submission" date="2023-02" db="EMBL/GenBank/DDBJ databases">
        <title>Mating type loci evolution in Malassezia.</title>
        <authorList>
            <person name="Coelho M.A."/>
        </authorList>
    </citation>
    <scope>NUCLEOTIDE SEQUENCE</scope>
    <source>
        <strain evidence="2">CBS 14136</strain>
    </source>
</reference>